<gene>
    <name evidence="2" type="ORF">Ae201684_003870</name>
</gene>
<dbReference type="Proteomes" id="UP000481153">
    <property type="component" value="Unassembled WGS sequence"/>
</dbReference>
<evidence type="ECO:0000313" key="2">
    <source>
        <dbReference type="EMBL" id="KAF0740738.1"/>
    </source>
</evidence>
<dbReference type="Pfam" id="PF04910">
    <property type="entry name" value="Tcf25"/>
    <property type="match status" value="1"/>
</dbReference>
<reference evidence="2 3" key="1">
    <citation type="submission" date="2019-07" db="EMBL/GenBank/DDBJ databases">
        <title>Genomics analysis of Aphanomyces spp. identifies a new class of oomycete effector associated with host adaptation.</title>
        <authorList>
            <person name="Gaulin E."/>
        </authorList>
    </citation>
    <scope>NUCLEOTIDE SEQUENCE [LARGE SCALE GENOMIC DNA]</scope>
    <source>
        <strain evidence="2 3">ATCC 201684</strain>
    </source>
</reference>
<dbReference type="PANTHER" id="PTHR22684:SF0">
    <property type="entry name" value="RIBOSOME QUALITY CONTROL COMPLEX SUBUNIT TCF25"/>
    <property type="match status" value="1"/>
</dbReference>
<dbReference type="AlphaFoldDB" id="A0A6G0XK91"/>
<feature type="region of interest" description="Disordered" evidence="1">
    <location>
        <begin position="21"/>
        <end position="111"/>
    </location>
</feature>
<accession>A0A6G0XK91</accession>
<dbReference type="InterPro" id="IPR006994">
    <property type="entry name" value="TCF25/Rqc1"/>
</dbReference>
<evidence type="ECO:0000256" key="1">
    <source>
        <dbReference type="SAM" id="MobiDB-lite"/>
    </source>
</evidence>
<feature type="compositionally biased region" description="Basic and acidic residues" evidence="1">
    <location>
        <begin position="60"/>
        <end position="81"/>
    </location>
</feature>
<keyword evidence="3" id="KW-1185">Reference proteome</keyword>
<dbReference type="EMBL" id="VJMJ01000045">
    <property type="protein sequence ID" value="KAF0740738.1"/>
    <property type="molecule type" value="Genomic_DNA"/>
</dbReference>
<feature type="region of interest" description="Disordered" evidence="1">
    <location>
        <begin position="608"/>
        <end position="642"/>
    </location>
</feature>
<evidence type="ECO:0008006" key="4">
    <source>
        <dbReference type="Google" id="ProtNLM"/>
    </source>
</evidence>
<feature type="compositionally biased region" description="Basic residues" evidence="1">
    <location>
        <begin position="92"/>
        <end position="102"/>
    </location>
</feature>
<dbReference type="VEuPathDB" id="FungiDB:AeMF1_019033"/>
<name>A0A6G0XK91_9STRA</name>
<organism evidence="2 3">
    <name type="scientific">Aphanomyces euteiches</name>
    <dbReference type="NCBI Taxonomy" id="100861"/>
    <lineage>
        <taxon>Eukaryota</taxon>
        <taxon>Sar</taxon>
        <taxon>Stramenopiles</taxon>
        <taxon>Oomycota</taxon>
        <taxon>Saprolegniomycetes</taxon>
        <taxon>Saprolegniales</taxon>
        <taxon>Verrucalvaceae</taxon>
        <taxon>Aphanomyces</taxon>
    </lineage>
</organism>
<comment type="caution">
    <text evidence="2">The sequence shown here is derived from an EMBL/GenBank/DDBJ whole genome shotgun (WGS) entry which is preliminary data.</text>
</comment>
<dbReference type="GO" id="GO:1990112">
    <property type="term" value="C:RQC complex"/>
    <property type="evidence" value="ECO:0007669"/>
    <property type="project" value="TreeGrafter"/>
</dbReference>
<sequence>METIIDRLKAALCRSARQARRLNQALQSQGDSSDDEEAEVQTKSVSAGFQFLVDDSDESDASKDGSDDEKDEKSVAVKPKVENTPQPSASSKKNKKKAKKKNKQEADDAGVDDMLDALATQNLDEEKPAYAPATRERNELLAVNAGALNADKEMKRLFGVKDSRESLKNAKKPRNAPRRTTKKVILVTPDDSWPRPPTFVGGGIRWTRVNKPSCDSWEHGCDYFQIDWSIEYKKMQEQFQILQMTHDPQSIVHFLHKHPYHVDALLQMSEVFQHHGQMDHSTDCIKKCVYFMELAWGEQFNVNSGHCRMDINMGDNKSFYRALFFLMRQVGRRGCVRSAFELSKLIWSMDPKGDPLHVLLCMDYYALAARQCQFIVDLFESNTEIVVRGAQSIAVKTSNPITVAELPGLQFSVALARFLLGDQERAVDDLATALAKYPSVLVPLIEKCGITTTTKAWQDVICSAVFANAPHLDDGGIVARLLDIYVTRHASLWKVNDIQVFLLQAATKASARYNRATFVKDLHPFTHKYLRAVTSDFSDDVTTLPPDHPMMMQPGQDQLAMDLNNLDPAMVAQLQAQLEEEQARHGGNLPADAHPLLLFLQTLLPWNRIEQPDPNQPRPNPNQRPADFDVNPLYEPNEDFEG</sequence>
<dbReference type="PANTHER" id="PTHR22684">
    <property type="entry name" value="NULP1-RELATED"/>
    <property type="match status" value="1"/>
</dbReference>
<protein>
    <recommendedName>
        <fullName evidence="4">Transcription factor 25</fullName>
    </recommendedName>
</protein>
<proteinExistence type="predicted"/>
<evidence type="ECO:0000313" key="3">
    <source>
        <dbReference type="Proteomes" id="UP000481153"/>
    </source>
</evidence>